<dbReference type="PANTHER" id="PTHR43162">
    <property type="match status" value="1"/>
</dbReference>
<name>A0A1M6V7X1_9BRAD</name>
<dbReference type="Gene3D" id="3.90.25.10">
    <property type="entry name" value="UDP-galactose 4-epimerase, domain 1"/>
    <property type="match status" value="1"/>
</dbReference>
<dbReference type="InterPro" id="IPR051604">
    <property type="entry name" value="Ergot_Alk_Oxidoreductase"/>
</dbReference>
<dbReference type="EMBL" id="LT670844">
    <property type="protein sequence ID" value="SHK77538.1"/>
    <property type="molecule type" value="Genomic_DNA"/>
</dbReference>
<dbReference type="AlphaFoldDB" id="A0A1M6V7X1"/>
<feature type="domain" description="NmrA-like" evidence="1">
    <location>
        <begin position="2"/>
        <end position="253"/>
    </location>
</feature>
<reference evidence="2 3" key="1">
    <citation type="submission" date="2016-11" db="EMBL/GenBank/DDBJ databases">
        <authorList>
            <person name="Jaros S."/>
            <person name="Januszkiewicz K."/>
            <person name="Wedrychowicz H."/>
        </authorList>
    </citation>
    <scope>NUCLEOTIDE SEQUENCE [LARGE SCALE GENOMIC DNA]</scope>
    <source>
        <strain evidence="2 3">GAS499</strain>
    </source>
</reference>
<dbReference type="OrthoDB" id="7352262at2"/>
<dbReference type="InterPro" id="IPR036291">
    <property type="entry name" value="NAD(P)-bd_dom_sf"/>
</dbReference>
<dbReference type="Pfam" id="PF05368">
    <property type="entry name" value="NmrA"/>
    <property type="match status" value="1"/>
</dbReference>
<sequence length="286" mass="31272">MILITGAGGKTGKAIIKALVARGAPVRAFVRSIAHGASLAAMGAREVIAGAMDDPHVWSRAVRGTEAIYHICPNVSPHEIDFAKELIAAATDLRVPRLVYHSVLHPQIEAMPHHWNKLRVEEMLFASVLDFTMLQPTAYMQNSLAQWDVMKREGVYRVPYPVETRLSLVDLDDVAEAAAIVLTTSGHSAATYELVGTLPLNQIETAETFGWALNKTIRAEAETIEAWDQRARSAGMDDHERETLTKMFRAYARDGLKGNPNVLGWLLGRPPTSLAAFAARVAANQA</sequence>
<evidence type="ECO:0000259" key="1">
    <source>
        <dbReference type="Pfam" id="PF05368"/>
    </source>
</evidence>
<dbReference type="Proteomes" id="UP000189935">
    <property type="component" value="Chromosome I"/>
</dbReference>
<organism evidence="2 3">
    <name type="scientific">Bradyrhizobium lablabi</name>
    <dbReference type="NCBI Taxonomy" id="722472"/>
    <lineage>
        <taxon>Bacteria</taxon>
        <taxon>Pseudomonadati</taxon>
        <taxon>Pseudomonadota</taxon>
        <taxon>Alphaproteobacteria</taxon>
        <taxon>Hyphomicrobiales</taxon>
        <taxon>Nitrobacteraceae</taxon>
        <taxon>Bradyrhizobium</taxon>
    </lineage>
</organism>
<dbReference type="InterPro" id="IPR008030">
    <property type="entry name" value="NmrA-like"/>
</dbReference>
<accession>A0A1M6V7X1</accession>
<dbReference type="PANTHER" id="PTHR43162:SF1">
    <property type="entry name" value="PRESTALK A DIFFERENTIATION PROTEIN A"/>
    <property type="match status" value="1"/>
</dbReference>
<gene>
    <name evidence="2" type="ORF">SAMN05444159_4154</name>
</gene>
<proteinExistence type="predicted"/>
<evidence type="ECO:0000313" key="2">
    <source>
        <dbReference type="EMBL" id="SHK77538.1"/>
    </source>
</evidence>
<dbReference type="RefSeq" id="WP_079540917.1">
    <property type="nucleotide sequence ID" value="NZ_LT670844.1"/>
</dbReference>
<evidence type="ECO:0000313" key="3">
    <source>
        <dbReference type="Proteomes" id="UP000189935"/>
    </source>
</evidence>
<dbReference type="Gene3D" id="3.40.50.720">
    <property type="entry name" value="NAD(P)-binding Rossmann-like Domain"/>
    <property type="match status" value="1"/>
</dbReference>
<dbReference type="SUPFAM" id="SSF51735">
    <property type="entry name" value="NAD(P)-binding Rossmann-fold domains"/>
    <property type="match status" value="1"/>
</dbReference>
<protein>
    <submittedName>
        <fullName evidence="2">Uncharacterized conserved protein YbjT, contains NAD(P)-binding and DUF2867 domains</fullName>
    </submittedName>
</protein>